<evidence type="ECO:0000259" key="1">
    <source>
        <dbReference type="Pfam" id="PF20231"/>
    </source>
</evidence>
<reference evidence="2 3" key="1">
    <citation type="submission" date="2019-05" db="EMBL/GenBank/DDBJ databases">
        <title>Emergence of the Ug99 lineage of the wheat stem rust pathogen through somatic hybridization.</title>
        <authorList>
            <person name="Li F."/>
            <person name="Upadhyaya N.M."/>
            <person name="Sperschneider J."/>
            <person name="Matny O."/>
            <person name="Nguyen-Phuc H."/>
            <person name="Mago R."/>
            <person name="Raley C."/>
            <person name="Miller M.E."/>
            <person name="Silverstein K.A.T."/>
            <person name="Henningsen E."/>
            <person name="Hirsch C.D."/>
            <person name="Visser B."/>
            <person name="Pretorius Z.A."/>
            <person name="Steffenson B.J."/>
            <person name="Schwessinger B."/>
            <person name="Dodds P.N."/>
            <person name="Figueroa M."/>
        </authorList>
    </citation>
    <scope>NUCLEOTIDE SEQUENCE [LARGE SCALE GENOMIC DNA]</scope>
    <source>
        <strain evidence="2 3">Ug99</strain>
    </source>
</reference>
<protein>
    <recommendedName>
        <fullName evidence="1">DUF6589 domain-containing protein</fullName>
    </recommendedName>
</protein>
<dbReference type="Pfam" id="PF20231">
    <property type="entry name" value="DUF6589"/>
    <property type="match status" value="1"/>
</dbReference>
<dbReference type="EMBL" id="VDEP01000012">
    <property type="protein sequence ID" value="KAA1137118.1"/>
    <property type="molecule type" value="Genomic_DNA"/>
</dbReference>
<feature type="domain" description="DUF6589" evidence="1">
    <location>
        <begin position="2"/>
        <end position="92"/>
    </location>
</feature>
<comment type="caution">
    <text evidence="2">The sequence shown here is derived from an EMBL/GenBank/DDBJ whole genome shotgun (WGS) entry which is preliminary data.</text>
</comment>
<dbReference type="InterPro" id="IPR046496">
    <property type="entry name" value="DUF6589"/>
</dbReference>
<accession>A0A5B0SGH7</accession>
<evidence type="ECO:0000313" key="2">
    <source>
        <dbReference type="EMBL" id="KAA1137118.1"/>
    </source>
</evidence>
<evidence type="ECO:0000313" key="3">
    <source>
        <dbReference type="Proteomes" id="UP000325313"/>
    </source>
</evidence>
<name>A0A5B0SGH7_PUCGR</name>
<gene>
    <name evidence="2" type="ORF">PGTUg99_013652</name>
</gene>
<organism evidence="2 3">
    <name type="scientific">Puccinia graminis f. sp. tritici</name>
    <dbReference type="NCBI Taxonomy" id="56615"/>
    <lineage>
        <taxon>Eukaryota</taxon>
        <taxon>Fungi</taxon>
        <taxon>Dikarya</taxon>
        <taxon>Basidiomycota</taxon>
        <taxon>Pucciniomycotina</taxon>
        <taxon>Pucciniomycetes</taxon>
        <taxon>Pucciniales</taxon>
        <taxon>Pucciniaceae</taxon>
        <taxon>Puccinia</taxon>
    </lineage>
</organism>
<proteinExistence type="predicted"/>
<dbReference type="AlphaFoldDB" id="A0A5B0SGH7"/>
<sequence length="185" mass="21322">MVLLLNEILPPDLAKYLKHNLLFSPTGRKGHFVAKDNYLECQNYWLKYVYNNTGNGTKIDRLQDLFSVNIILLQKMFELLKVDCGAKVIYQSHKNTLDHRSLAMFMQMGNNRDILNLNPNPPASPLTRVHNTYLTGFAKFKQTIRTNDPQLNKFRKHLVPKCESRTVQEVGADNSEHDDNSSVDM</sequence>
<dbReference type="Proteomes" id="UP000325313">
    <property type="component" value="Unassembled WGS sequence"/>
</dbReference>